<dbReference type="InterPro" id="IPR003593">
    <property type="entry name" value="AAA+_ATPase"/>
</dbReference>
<evidence type="ECO:0000313" key="6">
    <source>
        <dbReference type="Proteomes" id="UP000028501"/>
    </source>
</evidence>
<dbReference type="HOGENOM" id="CLU_000604_1_22_2"/>
<dbReference type="InterPro" id="IPR027417">
    <property type="entry name" value="P-loop_NTPase"/>
</dbReference>
<dbReference type="PANTHER" id="PTHR24220:SF86">
    <property type="entry name" value="ABC TRANSPORTER ABCH.1"/>
    <property type="match status" value="1"/>
</dbReference>
<dbReference type="Proteomes" id="UP000028501">
    <property type="component" value="Chromosome"/>
</dbReference>
<evidence type="ECO:0000313" key="5">
    <source>
        <dbReference type="EMBL" id="AIG98480.1"/>
    </source>
</evidence>
<dbReference type="InterPro" id="IPR017871">
    <property type="entry name" value="ABC_transporter-like_CS"/>
</dbReference>
<dbReference type="PROSITE" id="PS00211">
    <property type="entry name" value="ABC_TRANSPORTER_1"/>
    <property type="match status" value="1"/>
</dbReference>
<dbReference type="InterPro" id="IPR003439">
    <property type="entry name" value="ABC_transporter-like_ATP-bd"/>
</dbReference>
<dbReference type="PROSITE" id="PS50893">
    <property type="entry name" value="ABC_TRANSPORTER_2"/>
    <property type="match status" value="1"/>
</dbReference>
<dbReference type="FunFam" id="3.40.50.300:FF:000032">
    <property type="entry name" value="Export ABC transporter ATP-binding protein"/>
    <property type="match status" value="1"/>
</dbReference>
<dbReference type="GO" id="GO:0005886">
    <property type="term" value="C:plasma membrane"/>
    <property type="evidence" value="ECO:0007669"/>
    <property type="project" value="TreeGrafter"/>
</dbReference>
<proteinExistence type="predicted"/>
<dbReference type="GO" id="GO:0005524">
    <property type="term" value="F:ATP binding"/>
    <property type="evidence" value="ECO:0007669"/>
    <property type="project" value="UniProtKB-KW"/>
</dbReference>
<gene>
    <name evidence="5" type="ORF">AFULGI_00017210</name>
</gene>
<evidence type="ECO:0000256" key="2">
    <source>
        <dbReference type="ARBA" id="ARBA00022741"/>
    </source>
</evidence>
<dbReference type="SMART" id="SM00382">
    <property type="entry name" value="AAA"/>
    <property type="match status" value="1"/>
</dbReference>
<protein>
    <submittedName>
        <fullName evidence="5">ABC-type antimicrobial peptide transport system, ATPase component</fullName>
    </submittedName>
</protein>
<evidence type="ECO:0000256" key="1">
    <source>
        <dbReference type="ARBA" id="ARBA00022448"/>
    </source>
</evidence>
<dbReference type="Pfam" id="PF00005">
    <property type="entry name" value="ABC_tran"/>
    <property type="match status" value="1"/>
</dbReference>
<dbReference type="GeneID" id="24795218"/>
<keyword evidence="3" id="KW-0067">ATP-binding</keyword>
<keyword evidence="2" id="KW-0547">Nucleotide-binding</keyword>
<dbReference type="CDD" id="cd03255">
    <property type="entry name" value="ABC_MJ0796_LolCDE_FtsE"/>
    <property type="match status" value="1"/>
</dbReference>
<dbReference type="KEGG" id="afg:AFULGI_00017210"/>
<dbReference type="AlphaFoldDB" id="A0A075WDH0"/>
<keyword evidence="1" id="KW-0813">Transport</keyword>
<dbReference type="Gene3D" id="3.40.50.300">
    <property type="entry name" value="P-loop containing nucleotide triphosphate hydrolases"/>
    <property type="match status" value="1"/>
</dbReference>
<dbReference type="InterPro" id="IPR017911">
    <property type="entry name" value="MacB-like_ATP-bd"/>
</dbReference>
<reference evidence="5 6" key="1">
    <citation type="submission" date="2013-07" db="EMBL/GenBank/DDBJ databases">
        <title>Genome of Archaeoglobus fulgidus.</title>
        <authorList>
            <person name="Fiebig A."/>
            <person name="Birkeland N.-K."/>
        </authorList>
    </citation>
    <scope>NUCLEOTIDE SEQUENCE [LARGE SCALE GENOMIC DNA]</scope>
    <source>
        <strain evidence="5 6">DSM 8774</strain>
    </source>
</reference>
<dbReference type="GO" id="GO:0098796">
    <property type="term" value="C:membrane protein complex"/>
    <property type="evidence" value="ECO:0007669"/>
    <property type="project" value="UniProtKB-ARBA"/>
</dbReference>
<dbReference type="GO" id="GO:0016887">
    <property type="term" value="F:ATP hydrolysis activity"/>
    <property type="evidence" value="ECO:0007669"/>
    <property type="project" value="InterPro"/>
</dbReference>
<sequence>MKVIELVDVYKIYRTAYYEVHALDGVSMEVEAGEFVAIMGPSGSGKSTLLNMIGCLDKPTKGEVIINGVKTSGLSDRELTKLRRDSIGFIFQQYNLIPTLTALENVELPMIFRGVARAERERRAKELLKVVGIEELADRRPREMSGGQQQRVAIARALANNPKILLCDEPTGNLDTKSGRQVMGILKNLNEENGVTVVLVTHDPSLSEYADRVIRIRDGKVVEDVY</sequence>
<feature type="domain" description="ABC transporter" evidence="4">
    <location>
        <begin position="4"/>
        <end position="225"/>
    </location>
</feature>
<dbReference type="SUPFAM" id="SSF52540">
    <property type="entry name" value="P-loop containing nucleoside triphosphate hydrolases"/>
    <property type="match status" value="1"/>
</dbReference>
<dbReference type="EMBL" id="CP006577">
    <property type="protein sequence ID" value="AIG98480.1"/>
    <property type="molecule type" value="Genomic_DNA"/>
</dbReference>
<evidence type="ECO:0000256" key="3">
    <source>
        <dbReference type="ARBA" id="ARBA00022840"/>
    </source>
</evidence>
<dbReference type="RefSeq" id="WP_010878966.1">
    <property type="nucleotide sequence ID" value="NZ_CP006577.1"/>
</dbReference>
<dbReference type="InterPro" id="IPR015854">
    <property type="entry name" value="ABC_transpr_LolD-like"/>
</dbReference>
<accession>A0A075WDH0</accession>
<evidence type="ECO:0000259" key="4">
    <source>
        <dbReference type="PROSITE" id="PS50893"/>
    </source>
</evidence>
<organism evidence="5 6">
    <name type="scientific">Archaeoglobus fulgidus DSM 8774</name>
    <dbReference type="NCBI Taxonomy" id="1344584"/>
    <lineage>
        <taxon>Archaea</taxon>
        <taxon>Methanobacteriati</taxon>
        <taxon>Methanobacteriota</taxon>
        <taxon>Archaeoglobi</taxon>
        <taxon>Archaeoglobales</taxon>
        <taxon>Archaeoglobaceae</taxon>
        <taxon>Archaeoglobus</taxon>
    </lineage>
</organism>
<dbReference type="GO" id="GO:0022857">
    <property type="term" value="F:transmembrane transporter activity"/>
    <property type="evidence" value="ECO:0007669"/>
    <property type="project" value="UniProtKB-ARBA"/>
</dbReference>
<name>A0A075WDH0_ARCFL</name>
<dbReference type="PANTHER" id="PTHR24220">
    <property type="entry name" value="IMPORT ATP-BINDING PROTEIN"/>
    <property type="match status" value="1"/>
</dbReference>